<gene>
    <name evidence="2" type="ORF">HDA41_000617</name>
</gene>
<protein>
    <submittedName>
        <fullName evidence="2">DNA-binding HxlR family transcriptional regulator</fullName>
    </submittedName>
</protein>
<name>A0A7W9GZK9_9ACTN</name>
<dbReference type="InterPro" id="IPR036388">
    <property type="entry name" value="WH-like_DNA-bd_sf"/>
</dbReference>
<evidence type="ECO:0000313" key="2">
    <source>
        <dbReference type="EMBL" id="MBB5792653.1"/>
    </source>
</evidence>
<dbReference type="Proteomes" id="UP000590647">
    <property type="component" value="Unassembled WGS sequence"/>
</dbReference>
<sequence>MVRPIFCPNSPCEEARWLLARYACPEIPSRAEYELTELGRTLPTPLRTLGRWAQERIPEVLAARGTYDSLH</sequence>
<dbReference type="SUPFAM" id="SSF46785">
    <property type="entry name" value="Winged helix' DNA-binding domain"/>
    <property type="match status" value="1"/>
</dbReference>
<organism evidence="2 3">
    <name type="scientific">Streptomyces caelestis</name>
    <dbReference type="NCBI Taxonomy" id="36816"/>
    <lineage>
        <taxon>Bacteria</taxon>
        <taxon>Bacillati</taxon>
        <taxon>Actinomycetota</taxon>
        <taxon>Actinomycetes</taxon>
        <taxon>Kitasatosporales</taxon>
        <taxon>Streptomycetaceae</taxon>
        <taxon>Streptomyces</taxon>
    </lineage>
</organism>
<dbReference type="EMBL" id="JACHNE010000001">
    <property type="protein sequence ID" value="MBB5792653.1"/>
    <property type="molecule type" value="Genomic_DNA"/>
</dbReference>
<comment type="caution">
    <text evidence="2">The sequence shown here is derived from an EMBL/GenBank/DDBJ whole genome shotgun (WGS) entry which is preliminary data.</text>
</comment>
<dbReference type="Pfam" id="PF01638">
    <property type="entry name" value="HxlR"/>
    <property type="match status" value="1"/>
</dbReference>
<dbReference type="RefSeq" id="WP_184980379.1">
    <property type="nucleotide sequence ID" value="NZ_JACHNE010000001.1"/>
</dbReference>
<dbReference type="GO" id="GO:0003677">
    <property type="term" value="F:DNA binding"/>
    <property type="evidence" value="ECO:0007669"/>
    <property type="project" value="UniProtKB-KW"/>
</dbReference>
<dbReference type="InterPro" id="IPR002577">
    <property type="entry name" value="HTH_HxlR"/>
</dbReference>
<keyword evidence="3" id="KW-1185">Reference proteome</keyword>
<evidence type="ECO:0000259" key="1">
    <source>
        <dbReference type="PROSITE" id="PS51118"/>
    </source>
</evidence>
<dbReference type="PROSITE" id="PS51118">
    <property type="entry name" value="HTH_HXLR"/>
    <property type="match status" value="1"/>
</dbReference>
<feature type="domain" description="HTH hxlR-type" evidence="1">
    <location>
        <begin position="1"/>
        <end position="61"/>
    </location>
</feature>
<dbReference type="InterPro" id="IPR036390">
    <property type="entry name" value="WH_DNA-bd_sf"/>
</dbReference>
<proteinExistence type="predicted"/>
<evidence type="ECO:0000313" key="3">
    <source>
        <dbReference type="Proteomes" id="UP000590647"/>
    </source>
</evidence>
<reference evidence="2 3" key="1">
    <citation type="submission" date="2020-08" db="EMBL/GenBank/DDBJ databases">
        <title>Sequencing the genomes of 1000 actinobacteria strains.</title>
        <authorList>
            <person name="Klenk H.-P."/>
        </authorList>
    </citation>
    <scope>NUCLEOTIDE SEQUENCE [LARGE SCALE GENOMIC DNA]</scope>
    <source>
        <strain evidence="2 3">DSM 40084</strain>
    </source>
</reference>
<dbReference type="AlphaFoldDB" id="A0A7W9GZK9"/>
<keyword evidence="2" id="KW-0238">DNA-binding</keyword>
<dbReference type="Gene3D" id="1.10.10.10">
    <property type="entry name" value="Winged helix-like DNA-binding domain superfamily/Winged helix DNA-binding domain"/>
    <property type="match status" value="1"/>
</dbReference>
<accession>A0A7W9GZK9</accession>